<comment type="caution">
    <text evidence="1">The sequence shown here is derived from an EMBL/GenBank/DDBJ whole genome shotgun (WGS) entry which is preliminary data.</text>
</comment>
<name>A0AAW9IDZ2_CLOPF</name>
<dbReference type="EMBL" id="WNVC01000064">
    <property type="protein sequence ID" value="MDZ5000070.1"/>
    <property type="molecule type" value="Genomic_DNA"/>
</dbReference>
<reference evidence="1" key="1">
    <citation type="submission" date="2019-11" db="EMBL/GenBank/DDBJ databases">
        <title>Characterization of Clostridium perfringens isolates from swine manure treated agricultural soils.</title>
        <authorList>
            <person name="Wushke S.T."/>
        </authorList>
    </citation>
    <scope>NUCLEOTIDE SEQUENCE</scope>
    <source>
        <strain evidence="2">X15</strain>
        <strain evidence="1">X26</strain>
    </source>
</reference>
<organism evidence="1 3">
    <name type="scientific">Clostridium perfringens</name>
    <dbReference type="NCBI Taxonomy" id="1502"/>
    <lineage>
        <taxon>Bacteria</taxon>
        <taxon>Bacillati</taxon>
        <taxon>Bacillota</taxon>
        <taxon>Clostridia</taxon>
        <taxon>Eubacteriales</taxon>
        <taxon>Clostridiaceae</taxon>
        <taxon>Clostridium</taxon>
    </lineage>
</organism>
<dbReference type="AlphaFoldDB" id="A0AAW9IDZ2"/>
<dbReference type="Proteomes" id="UP001289066">
    <property type="component" value="Unassembled WGS sequence"/>
</dbReference>
<sequence>MKKWENPELMILGVENTKEDIEKADERWLCPKCRKWHSIFIPCPPSQEFS</sequence>
<accession>A0AAW9IDZ2</accession>
<evidence type="ECO:0000313" key="3">
    <source>
        <dbReference type="Proteomes" id="UP001291306"/>
    </source>
</evidence>
<gene>
    <name evidence="1" type="ORF">GNF79_13375</name>
    <name evidence="2" type="ORF">GNF81_08720</name>
</gene>
<evidence type="ECO:0000313" key="1">
    <source>
        <dbReference type="EMBL" id="MDZ5000070.1"/>
    </source>
</evidence>
<dbReference type="Proteomes" id="UP001291306">
    <property type="component" value="Unassembled WGS sequence"/>
</dbReference>
<proteinExistence type="predicted"/>
<dbReference type="EMBL" id="WNVG01000025">
    <property type="protein sequence ID" value="MDZ5032871.1"/>
    <property type="molecule type" value="Genomic_DNA"/>
</dbReference>
<evidence type="ECO:0000313" key="2">
    <source>
        <dbReference type="EMBL" id="MDZ5032871.1"/>
    </source>
</evidence>
<protein>
    <submittedName>
        <fullName evidence="1">Uncharacterized protein</fullName>
    </submittedName>
</protein>
<dbReference type="RefSeq" id="WP_198604116.1">
    <property type="nucleotide sequence ID" value="NZ_JACOGN010000068.1"/>
</dbReference>